<feature type="non-terminal residue" evidence="14">
    <location>
        <position position="685"/>
    </location>
</feature>
<reference evidence="14 15" key="1">
    <citation type="journal article" date="2012" name="Stand. Genomic Sci.">
        <title>Genome sequence of the soil bacterium Saccharomonospora azurea type strain (NA-128(T)).</title>
        <authorList>
            <person name="Klenk H.P."/>
            <person name="Held B."/>
            <person name="Lucas S."/>
            <person name="Lapidus A."/>
            <person name="Copeland A."/>
            <person name="Hammon N."/>
            <person name="Pitluck S."/>
            <person name="Goodwin L.A."/>
            <person name="Han C."/>
            <person name="Tapia R."/>
            <person name="Brambilla E.M."/>
            <person name="Potter G."/>
            <person name="Land M."/>
            <person name="Ivanova N."/>
            <person name="Rohde M."/>
            <person name="Goker M."/>
            <person name="Detter J.C."/>
            <person name="Kyrpides N.C."/>
            <person name="Woyke T."/>
        </authorList>
    </citation>
    <scope>NUCLEOTIDE SEQUENCE [LARGE SCALE GENOMIC DNA]</scope>
    <source>
        <strain evidence="14 15">NA-128</strain>
    </source>
</reference>
<dbReference type="GO" id="GO:0000725">
    <property type="term" value="P:recombinational repair"/>
    <property type="evidence" value="ECO:0007669"/>
    <property type="project" value="TreeGrafter"/>
</dbReference>
<keyword evidence="3 10" id="KW-0378">Hydrolase</keyword>
<organism evidence="14 15">
    <name type="scientific">Saccharomonospora azurea NA-128</name>
    <dbReference type="NCBI Taxonomy" id="882081"/>
    <lineage>
        <taxon>Bacteria</taxon>
        <taxon>Bacillati</taxon>
        <taxon>Actinomycetota</taxon>
        <taxon>Actinomycetes</taxon>
        <taxon>Pseudonocardiales</taxon>
        <taxon>Pseudonocardiaceae</taxon>
        <taxon>Saccharomonospora</taxon>
    </lineage>
</organism>
<sequence length="685" mass="72934">MRADITRRLAAVDPDEPGELRTVREPLVRTVHSYAFAVLRAQAARDGNPAPRLLSGPEQDVVVRELLAGDLARGAPDWPESLRPALGVPGFAEELRDLLLRAAERGLGPEDLVKLGRRRNRPEWVAAGRFWSQYEQVTLLQGIGGNAVGEPGAPALDAAELVSSALVELEGDPDLLARERARVRHVFVDDAQHLDPLQYRLVRLLGETAADAVLAGDPDQAVFSFRGADPSLLADADPDGRHTVVLTRSYRLTPVVHETVTRIAATLPGTAPHRSSLSLPPGEVDGVVRTRLLPTAAAEAAWVADQLRRAHLLDGVPWSEMAVLMRSASQSMPLLQRALATAGVPVAAAVEELPLARQPAVRPLLTLLRVAADPDTLDPETAEMLLSSPLGGADPLALRRLRRGLRRLELVAGGERSSDELLVEALRDGDVLAGLADAEAFPVRRVGALLATAAEAVGEGAGVEDVLWRVWQESGLQERLVAQAGRGGALGARADRDLDAVVAVFEAARRYVERLPKASAAGFAEYLSSQHIAGDSLAPVAVRGTGVSLLTAHAAAGREWTVVAVTGLQEGSWPDLRLRGSVLGVERLVDLLSGVDGDGVSAVSATAPILAEERRLFYVAASRARRVLLASAVQGEDEQPSRFLSELTDAGEDGRLGPDTRVEPRERGLTLAELVGELRAAVTDP</sequence>
<dbReference type="Gene3D" id="3.40.50.300">
    <property type="entry name" value="P-loop containing nucleotide triphosphate hydrolases"/>
    <property type="match status" value="2"/>
</dbReference>
<evidence type="ECO:0000256" key="7">
    <source>
        <dbReference type="ARBA" id="ARBA00034617"/>
    </source>
</evidence>
<dbReference type="GO" id="GO:0003677">
    <property type="term" value="F:DNA binding"/>
    <property type="evidence" value="ECO:0007669"/>
    <property type="project" value="InterPro"/>
</dbReference>
<feature type="domain" description="UvrD-like helicase ATP-binding" evidence="12">
    <location>
        <begin position="1"/>
        <end position="253"/>
    </location>
</feature>
<dbReference type="AlphaFoldDB" id="H8G7L8"/>
<feature type="region of interest" description="Disordered" evidence="11">
    <location>
        <begin position="640"/>
        <end position="663"/>
    </location>
</feature>
<keyword evidence="6" id="KW-0413">Isomerase</keyword>
<evidence type="ECO:0000313" key="14">
    <source>
        <dbReference type="EMBL" id="EHY90381.1"/>
    </source>
</evidence>
<gene>
    <name evidence="14" type="ORF">SacazDRAFT_03508</name>
</gene>
<name>H8G7L8_9PSEU</name>
<dbReference type="Pfam" id="PF00580">
    <property type="entry name" value="UvrD-helicase"/>
    <property type="match status" value="1"/>
</dbReference>
<evidence type="ECO:0000259" key="13">
    <source>
        <dbReference type="PROSITE" id="PS51217"/>
    </source>
</evidence>
<evidence type="ECO:0000256" key="2">
    <source>
        <dbReference type="ARBA" id="ARBA00022741"/>
    </source>
</evidence>
<evidence type="ECO:0000256" key="11">
    <source>
        <dbReference type="SAM" id="MobiDB-lite"/>
    </source>
</evidence>
<dbReference type="Pfam" id="PF13361">
    <property type="entry name" value="UvrD_C"/>
    <property type="match status" value="1"/>
</dbReference>
<comment type="caution">
    <text evidence="10">Lacks conserved residue(s) required for the propagation of feature annotation.</text>
</comment>
<dbReference type="EMBL" id="CM001466">
    <property type="protein sequence ID" value="EHY90381.1"/>
    <property type="molecule type" value="Genomic_DNA"/>
</dbReference>
<keyword evidence="15" id="KW-1185">Reference proteome</keyword>
<evidence type="ECO:0000313" key="15">
    <source>
        <dbReference type="Proteomes" id="UP000004705"/>
    </source>
</evidence>
<dbReference type="InterPro" id="IPR000212">
    <property type="entry name" value="DNA_helicase_UvrD/REP"/>
</dbReference>
<protein>
    <recommendedName>
        <fullName evidence="8">DNA 3'-5' helicase</fullName>
        <ecNumber evidence="8">5.6.2.4</ecNumber>
    </recommendedName>
</protein>
<keyword evidence="4 10" id="KW-0347">Helicase</keyword>
<dbReference type="Gene3D" id="1.10.486.10">
    <property type="entry name" value="PCRA, domain 4"/>
    <property type="match status" value="1"/>
</dbReference>
<dbReference type="GO" id="GO:0016787">
    <property type="term" value="F:hydrolase activity"/>
    <property type="evidence" value="ECO:0007669"/>
    <property type="project" value="UniProtKB-UniRule"/>
</dbReference>
<comment type="similarity">
    <text evidence="1">Belongs to the helicase family. UvrD subfamily.</text>
</comment>
<dbReference type="InterPro" id="IPR014017">
    <property type="entry name" value="DNA_helicase_UvrD-like_C"/>
</dbReference>
<dbReference type="EC" id="5.6.2.4" evidence="8"/>
<dbReference type="SUPFAM" id="SSF52540">
    <property type="entry name" value="P-loop containing nucleoside triphosphate hydrolases"/>
    <property type="match status" value="1"/>
</dbReference>
<feature type="compositionally biased region" description="Basic and acidic residues" evidence="11">
    <location>
        <begin position="652"/>
        <end position="663"/>
    </location>
</feature>
<comment type="catalytic activity">
    <reaction evidence="7">
        <text>Couples ATP hydrolysis with the unwinding of duplex DNA by translocating in the 3'-5' direction.</text>
        <dbReference type="EC" id="5.6.2.4"/>
    </reaction>
</comment>
<feature type="domain" description="UvrD-like helicase C-terminal" evidence="13">
    <location>
        <begin position="258"/>
        <end position="557"/>
    </location>
</feature>
<dbReference type="PANTHER" id="PTHR11070">
    <property type="entry name" value="UVRD / RECB / PCRA DNA HELICASE FAMILY MEMBER"/>
    <property type="match status" value="1"/>
</dbReference>
<dbReference type="InterPro" id="IPR013986">
    <property type="entry name" value="DExx_box_DNA_helicase_dom_sf"/>
</dbReference>
<dbReference type="GO" id="GO:0033202">
    <property type="term" value="C:DNA helicase complex"/>
    <property type="evidence" value="ECO:0007669"/>
    <property type="project" value="TreeGrafter"/>
</dbReference>
<evidence type="ECO:0000256" key="6">
    <source>
        <dbReference type="ARBA" id="ARBA00023235"/>
    </source>
</evidence>
<dbReference type="GO" id="GO:0043138">
    <property type="term" value="F:3'-5' DNA helicase activity"/>
    <property type="evidence" value="ECO:0007669"/>
    <property type="project" value="UniProtKB-EC"/>
</dbReference>
<dbReference type="GO" id="GO:0005524">
    <property type="term" value="F:ATP binding"/>
    <property type="evidence" value="ECO:0007669"/>
    <property type="project" value="UniProtKB-UniRule"/>
</dbReference>
<evidence type="ECO:0000256" key="9">
    <source>
        <dbReference type="ARBA" id="ARBA00048988"/>
    </source>
</evidence>
<dbReference type="InterPro" id="IPR014016">
    <property type="entry name" value="UvrD-like_ATP-bd"/>
</dbReference>
<evidence type="ECO:0000256" key="8">
    <source>
        <dbReference type="ARBA" id="ARBA00034808"/>
    </source>
</evidence>
<dbReference type="PROSITE" id="PS51198">
    <property type="entry name" value="UVRD_HELICASE_ATP_BIND"/>
    <property type="match status" value="1"/>
</dbReference>
<keyword evidence="5 10" id="KW-0067">ATP-binding</keyword>
<dbReference type="PROSITE" id="PS51217">
    <property type="entry name" value="UVRD_HELICASE_CTER"/>
    <property type="match status" value="1"/>
</dbReference>
<dbReference type="Proteomes" id="UP000004705">
    <property type="component" value="Chromosome"/>
</dbReference>
<evidence type="ECO:0000256" key="3">
    <source>
        <dbReference type="ARBA" id="ARBA00022801"/>
    </source>
</evidence>
<accession>H8G7L8</accession>
<evidence type="ECO:0000256" key="10">
    <source>
        <dbReference type="PROSITE-ProRule" id="PRU00560"/>
    </source>
</evidence>
<evidence type="ECO:0000256" key="4">
    <source>
        <dbReference type="ARBA" id="ARBA00022806"/>
    </source>
</evidence>
<dbReference type="PANTHER" id="PTHR11070:SF59">
    <property type="entry name" value="DNA 3'-5' HELICASE"/>
    <property type="match status" value="1"/>
</dbReference>
<dbReference type="GO" id="GO:0005829">
    <property type="term" value="C:cytosol"/>
    <property type="evidence" value="ECO:0007669"/>
    <property type="project" value="TreeGrafter"/>
</dbReference>
<evidence type="ECO:0000259" key="12">
    <source>
        <dbReference type="PROSITE" id="PS51198"/>
    </source>
</evidence>
<proteinExistence type="inferred from homology"/>
<evidence type="ECO:0000256" key="5">
    <source>
        <dbReference type="ARBA" id="ARBA00022840"/>
    </source>
</evidence>
<dbReference type="InterPro" id="IPR027417">
    <property type="entry name" value="P-loop_NTPase"/>
</dbReference>
<dbReference type="Gene3D" id="1.10.10.160">
    <property type="match status" value="1"/>
</dbReference>
<dbReference type="HOGENOM" id="CLU_004900_0_0_11"/>
<comment type="catalytic activity">
    <reaction evidence="9">
        <text>ATP + H2O = ADP + phosphate + H(+)</text>
        <dbReference type="Rhea" id="RHEA:13065"/>
        <dbReference type="ChEBI" id="CHEBI:15377"/>
        <dbReference type="ChEBI" id="CHEBI:15378"/>
        <dbReference type="ChEBI" id="CHEBI:30616"/>
        <dbReference type="ChEBI" id="CHEBI:43474"/>
        <dbReference type="ChEBI" id="CHEBI:456216"/>
        <dbReference type="EC" id="5.6.2.4"/>
    </reaction>
</comment>
<evidence type="ECO:0000256" key="1">
    <source>
        <dbReference type="ARBA" id="ARBA00009922"/>
    </source>
</evidence>
<keyword evidence="2 10" id="KW-0547">Nucleotide-binding</keyword>